<evidence type="ECO:0000256" key="1">
    <source>
        <dbReference type="ARBA" id="ARBA00022801"/>
    </source>
</evidence>
<dbReference type="Pfam" id="PF07228">
    <property type="entry name" value="SpoIIE"/>
    <property type="match status" value="1"/>
</dbReference>
<feature type="domain" description="GAF" evidence="2">
    <location>
        <begin position="27"/>
        <end position="169"/>
    </location>
</feature>
<dbReference type="PANTHER" id="PTHR43156:SF2">
    <property type="entry name" value="STAGE II SPORULATION PROTEIN E"/>
    <property type="match status" value="1"/>
</dbReference>
<dbReference type="SUPFAM" id="SSF55781">
    <property type="entry name" value="GAF domain-like"/>
    <property type="match status" value="1"/>
</dbReference>
<dbReference type="Pfam" id="PF01590">
    <property type="entry name" value="GAF"/>
    <property type="match status" value="1"/>
</dbReference>
<dbReference type="SMART" id="SM00065">
    <property type="entry name" value="GAF"/>
    <property type="match status" value="1"/>
</dbReference>
<dbReference type="PANTHER" id="PTHR43156">
    <property type="entry name" value="STAGE II SPORULATION PROTEIN E-RELATED"/>
    <property type="match status" value="1"/>
</dbReference>
<reference evidence="4 5" key="1">
    <citation type="journal article" date="1991" name="Int. J. Syst. Bacteriol.">
        <title>Description of the erythromycin-producing bacterium Arthrobacter sp. strain NRRL B-3381 as Aeromicrobium erythreum gen. nov., sp. nov.</title>
        <authorList>
            <person name="Miller E.S."/>
            <person name="Woese C.R."/>
            <person name="Brenner S."/>
        </authorList>
    </citation>
    <scope>NUCLEOTIDE SEQUENCE [LARGE SCALE GENOMIC DNA]</scope>
    <source>
        <strain evidence="4 5">AR18</strain>
    </source>
</reference>
<dbReference type="PATRIC" id="fig|2041.4.peg.2052"/>
<dbReference type="SMART" id="SM00331">
    <property type="entry name" value="PP2C_SIG"/>
    <property type="match status" value="1"/>
</dbReference>
<dbReference type="InterPro" id="IPR003018">
    <property type="entry name" value="GAF"/>
</dbReference>
<keyword evidence="5" id="KW-1185">Reference proteome</keyword>
<dbReference type="InterPro" id="IPR001932">
    <property type="entry name" value="PPM-type_phosphatase-like_dom"/>
</dbReference>
<keyword evidence="1" id="KW-0378">Hydrolase</keyword>
<gene>
    <name evidence="4" type="ORF">AERYTH_09815</name>
</gene>
<dbReference type="Gene3D" id="3.30.450.40">
    <property type="match status" value="1"/>
</dbReference>
<dbReference type="EMBL" id="CP011502">
    <property type="protein sequence ID" value="ALX04976.1"/>
    <property type="molecule type" value="Genomic_DNA"/>
</dbReference>
<name>A0A0U4AX97_9ACTN</name>
<dbReference type="InterPro" id="IPR052016">
    <property type="entry name" value="Bact_Sigma-Reg"/>
</dbReference>
<evidence type="ECO:0000259" key="2">
    <source>
        <dbReference type="SMART" id="SM00065"/>
    </source>
</evidence>
<accession>A0A0U4AX97</accession>
<dbReference type="STRING" id="2041.AERYTH_09815"/>
<dbReference type="Proteomes" id="UP000067689">
    <property type="component" value="Chromosome"/>
</dbReference>
<evidence type="ECO:0008006" key="6">
    <source>
        <dbReference type="Google" id="ProtNLM"/>
    </source>
</evidence>
<evidence type="ECO:0000259" key="3">
    <source>
        <dbReference type="SMART" id="SM00331"/>
    </source>
</evidence>
<dbReference type="KEGG" id="aer:AERYTH_09815"/>
<dbReference type="InterPro" id="IPR029016">
    <property type="entry name" value="GAF-like_dom_sf"/>
</dbReference>
<feature type="domain" description="PPM-type phosphatase" evidence="3">
    <location>
        <begin position="183"/>
        <end position="399"/>
    </location>
</feature>
<proteinExistence type="predicted"/>
<organism evidence="4 5">
    <name type="scientific">Aeromicrobium erythreum</name>
    <dbReference type="NCBI Taxonomy" id="2041"/>
    <lineage>
        <taxon>Bacteria</taxon>
        <taxon>Bacillati</taxon>
        <taxon>Actinomycetota</taxon>
        <taxon>Actinomycetes</taxon>
        <taxon>Propionibacteriales</taxon>
        <taxon>Nocardioidaceae</taxon>
        <taxon>Aeromicrobium</taxon>
    </lineage>
</organism>
<dbReference type="AlphaFoldDB" id="A0A0U4AX97"/>
<evidence type="ECO:0000313" key="5">
    <source>
        <dbReference type="Proteomes" id="UP000067689"/>
    </source>
</evidence>
<protein>
    <recommendedName>
        <fullName evidence="6">PPM-type phosphatase domain-containing protein</fullName>
    </recommendedName>
</protein>
<dbReference type="Gene3D" id="3.60.40.10">
    <property type="entry name" value="PPM-type phosphatase domain"/>
    <property type="match status" value="1"/>
</dbReference>
<evidence type="ECO:0000313" key="4">
    <source>
        <dbReference type="EMBL" id="ALX04976.1"/>
    </source>
</evidence>
<sequence>MTADRATPTTTTDPDRAVEATGLLDTPREERFDRFTQLARTIWGVPMSSINLFDHERSFLKSTAGIDGVTEVRTSDTFCETTREHDAPLVVTDAVEDPTFASLPTVTAFGVRFYAGHPIRDQHGTTIGTLCLYDTSPREFGDHDLTMLEQLATCVQDEVHLSSDREHATSVQQALLPRGVPPVPGYTFAATCVATGLVAGDAFDHRELEGGHYVLVADVMGKGTAAAILMSAVRTVIRAEMRRFAETDPATRGHLGGVLERARDVVQDDLEAAEAFVTVFLGWADPHTGVLSFVDAGHGLSVVVHHDGSTTTLGSDDLPLGVDATSDWHEQRVELAAGDTFVCFSDGLLDVVPDIEVPSAAVSRLVAATGSPHRLVREVERLALAVPVRDDVTVLAVRKDAAE</sequence>
<dbReference type="GO" id="GO:0016791">
    <property type="term" value="F:phosphatase activity"/>
    <property type="evidence" value="ECO:0007669"/>
    <property type="project" value="TreeGrafter"/>
</dbReference>
<dbReference type="SUPFAM" id="SSF81606">
    <property type="entry name" value="PP2C-like"/>
    <property type="match status" value="1"/>
</dbReference>
<dbReference type="InterPro" id="IPR036457">
    <property type="entry name" value="PPM-type-like_dom_sf"/>
</dbReference>